<dbReference type="InterPro" id="IPR013785">
    <property type="entry name" value="Aldolase_TIM"/>
</dbReference>
<feature type="active site" description="For OMPdecase activity" evidence="8">
    <location>
        <position position="97"/>
    </location>
</feature>
<evidence type="ECO:0000256" key="1">
    <source>
        <dbReference type="ARBA" id="ARBA00004861"/>
    </source>
</evidence>
<feature type="active site" description="For OMPdecase activity" evidence="8">
    <location>
        <position position="94"/>
    </location>
</feature>
<comment type="catalytic activity">
    <reaction evidence="10">
        <text>orotidine 5'-phosphate + H(+) = UMP + CO2</text>
        <dbReference type="Rhea" id="RHEA:11596"/>
        <dbReference type="ChEBI" id="CHEBI:15378"/>
        <dbReference type="ChEBI" id="CHEBI:16526"/>
        <dbReference type="ChEBI" id="CHEBI:57538"/>
        <dbReference type="ChEBI" id="CHEBI:57865"/>
        <dbReference type="EC" id="4.1.1.23"/>
    </reaction>
</comment>
<evidence type="ECO:0000313" key="12">
    <source>
        <dbReference type="EMBL" id="OAJ41320.1"/>
    </source>
</evidence>
<evidence type="ECO:0000256" key="7">
    <source>
        <dbReference type="ARBA" id="ARBA00023239"/>
    </source>
</evidence>
<dbReference type="GO" id="GO:0044205">
    <property type="term" value="P:'de novo' UMP biosynthetic process"/>
    <property type="evidence" value="ECO:0007669"/>
    <property type="project" value="UniProtKB-UniPathway"/>
</dbReference>
<proteinExistence type="inferred from homology"/>
<evidence type="ECO:0000256" key="10">
    <source>
        <dbReference type="RuleBase" id="RU000512"/>
    </source>
</evidence>
<dbReference type="GO" id="GO:0004588">
    <property type="term" value="F:orotate phosphoribosyltransferase activity"/>
    <property type="evidence" value="ECO:0007669"/>
    <property type="project" value="TreeGrafter"/>
</dbReference>
<accession>A0A177WPE8</accession>
<dbReference type="InterPro" id="IPR014732">
    <property type="entry name" value="OMPdecase"/>
</dbReference>
<evidence type="ECO:0000256" key="8">
    <source>
        <dbReference type="PIRSR" id="PIRSR614732-1"/>
    </source>
</evidence>
<comment type="pathway">
    <text evidence="1 10">Pyrimidine metabolism; UMP biosynthesis via de novo pathway; UMP from orotate: step 2/2.</text>
</comment>
<keyword evidence="6 10" id="KW-0665">Pyrimidine biosynthesis</keyword>
<sequence>MSFLSSSYTQRIANHSNPAAKRLLFLMDSKQTNLSIAADVSTKAELLHIADTLGPYICILKTHIDIVSDFDQDLIVQLVALSKKHSFMIFEDRKFADIGNTVKLQYSKGIYHIADWADITNAHPLPGEGVVHGLKEVGLGLADETNGVTRGLLLIAEMSSKGSLATGLYSDAAVQMACRHRDFVFGFIGQNRLGYHKESTSSCLDDFIYMTPGVGMPESGSSTIDGDELGQQYRTPQQVILDSHCDVIIVGRGIYGSKNMVERAKAFKEAGWSAYQQRIHALNRA</sequence>
<feature type="binding site" evidence="9">
    <location>
        <position position="231"/>
    </location>
    <ligand>
        <name>substrate</name>
    </ligand>
</feature>
<dbReference type="Pfam" id="PF00215">
    <property type="entry name" value="OMPdecase"/>
    <property type="match status" value="1"/>
</dbReference>
<dbReference type="EMBL" id="DS022305">
    <property type="protein sequence ID" value="OAJ41320.1"/>
    <property type="molecule type" value="Genomic_DNA"/>
</dbReference>
<reference evidence="12 13" key="1">
    <citation type="submission" date="2006-10" db="EMBL/GenBank/DDBJ databases">
        <title>The Genome Sequence of Batrachochytrium dendrobatidis JEL423.</title>
        <authorList>
            <consortium name="The Broad Institute Genome Sequencing Platform"/>
            <person name="Birren B."/>
            <person name="Lander E."/>
            <person name="Galagan J."/>
            <person name="Cuomo C."/>
            <person name="Devon K."/>
            <person name="Jaffe D."/>
            <person name="Butler J."/>
            <person name="Alvarez P."/>
            <person name="Gnerre S."/>
            <person name="Grabherr M."/>
            <person name="Kleber M."/>
            <person name="Mauceli E."/>
            <person name="Brockman W."/>
            <person name="Young S."/>
            <person name="LaButti K."/>
            <person name="Sykes S."/>
            <person name="DeCaprio D."/>
            <person name="Crawford M."/>
            <person name="Koehrsen M."/>
            <person name="Engels R."/>
            <person name="Montgomery P."/>
            <person name="Pearson M."/>
            <person name="Howarth C."/>
            <person name="Larson L."/>
            <person name="White J."/>
            <person name="O'Leary S."/>
            <person name="Kodira C."/>
            <person name="Zeng Q."/>
            <person name="Yandava C."/>
            <person name="Alvarado L."/>
            <person name="Longcore J."/>
            <person name="James T."/>
        </authorList>
    </citation>
    <scope>NUCLEOTIDE SEQUENCE [LARGE SCALE GENOMIC DNA]</scope>
    <source>
        <strain evidence="12 13">JEL423</strain>
    </source>
</reference>
<dbReference type="CDD" id="cd04725">
    <property type="entry name" value="OMP_decarboxylase_like"/>
    <property type="match status" value="1"/>
</dbReference>
<dbReference type="UniPathway" id="UPA00070">
    <property type="reaction ID" value="UER00120"/>
</dbReference>
<dbReference type="PANTHER" id="PTHR19278">
    <property type="entry name" value="OROTATE PHOSPHORIBOSYLTRANSFERASE"/>
    <property type="match status" value="1"/>
</dbReference>
<protein>
    <recommendedName>
        <fullName evidence="4 10">Orotidine 5'-phosphate decarboxylase</fullName>
        <ecNumber evidence="3 10">4.1.1.23</ecNumber>
    </recommendedName>
</protein>
<feature type="binding site" evidence="9">
    <location>
        <position position="61"/>
    </location>
    <ligand>
        <name>substrate</name>
    </ligand>
</feature>
<dbReference type="VEuPathDB" id="FungiDB:BDEG_24941"/>
<comment type="similarity">
    <text evidence="2 10">Belongs to the OMP decarboxylase family.</text>
</comment>
<feature type="domain" description="Orotidine 5'-phosphate decarboxylase" evidence="11">
    <location>
        <begin position="33"/>
        <end position="267"/>
    </location>
</feature>
<evidence type="ECO:0000259" key="11">
    <source>
        <dbReference type="SMART" id="SM00934"/>
    </source>
</evidence>
<evidence type="ECO:0000256" key="2">
    <source>
        <dbReference type="ARBA" id="ARBA00011018"/>
    </source>
</evidence>
<organism evidence="12 13">
    <name type="scientific">Batrachochytrium dendrobatidis (strain JEL423)</name>
    <dbReference type="NCBI Taxonomy" id="403673"/>
    <lineage>
        <taxon>Eukaryota</taxon>
        <taxon>Fungi</taxon>
        <taxon>Fungi incertae sedis</taxon>
        <taxon>Chytridiomycota</taxon>
        <taxon>Chytridiomycota incertae sedis</taxon>
        <taxon>Chytridiomycetes</taxon>
        <taxon>Rhizophydiales</taxon>
        <taxon>Rhizophydiales incertae sedis</taxon>
        <taxon>Batrachochytrium</taxon>
    </lineage>
</organism>
<dbReference type="PROSITE" id="PS00156">
    <property type="entry name" value="OMPDECASE"/>
    <property type="match status" value="1"/>
</dbReference>
<keyword evidence="7 10" id="KW-0456">Lyase</keyword>
<keyword evidence="5 10" id="KW-0210">Decarboxylase</keyword>
<dbReference type="InterPro" id="IPR018089">
    <property type="entry name" value="OMPdecase_AS"/>
</dbReference>
<dbReference type="eggNOG" id="KOG1377">
    <property type="taxonomic scope" value="Eukaryota"/>
</dbReference>
<dbReference type="NCBIfam" id="TIGR01740">
    <property type="entry name" value="pyrF"/>
    <property type="match status" value="1"/>
</dbReference>
<feature type="binding site" evidence="9">
    <location>
        <position position="252"/>
    </location>
    <ligand>
        <name>substrate</name>
    </ligand>
</feature>
<reference evidence="12 13" key="2">
    <citation type="submission" date="2016-05" db="EMBL/GenBank/DDBJ databases">
        <title>Lineage-specific infection strategies underlie the spectrum of fungal disease in amphibians.</title>
        <authorList>
            <person name="Cuomo C.A."/>
            <person name="Farrer R.A."/>
            <person name="James T."/>
            <person name="Longcore J."/>
            <person name="Birren B."/>
        </authorList>
    </citation>
    <scope>NUCLEOTIDE SEQUENCE [LARGE SCALE GENOMIC DNA]</scope>
    <source>
        <strain evidence="12 13">JEL423</strain>
    </source>
</reference>
<dbReference type="SMART" id="SM00934">
    <property type="entry name" value="OMPdecase"/>
    <property type="match status" value="1"/>
</dbReference>
<dbReference type="Proteomes" id="UP000077115">
    <property type="component" value="Unassembled WGS sequence"/>
</dbReference>
<dbReference type="EC" id="4.1.1.23" evidence="3 10"/>
<feature type="binding site" evidence="9">
    <location>
        <position position="39"/>
    </location>
    <ligand>
        <name>substrate</name>
    </ligand>
</feature>
<evidence type="ECO:0000256" key="4">
    <source>
        <dbReference type="ARBA" id="ARBA00021923"/>
    </source>
</evidence>
<feature type="binding site" evidence="9">
    <location>
        <position position="251"/>
    </location>
    <ligand>
        <name>substrate</name>
    </ligand>
</feature>
<feature type="binding site" evidence="9">
    <location>
        <position position="159"/>
    </location>
    <ligand>
        <name>substrate</name>
    </ligand>
</feature>
<gene>
    <name evidence="12" type="ORF">BDEG_24941</name>
</gene>
<evidence type="ECO:0000256" key="3">
    <source>
        <dbReference type="ARBA" id="ARBA00012321"/>
    </source>
</evidence>
<dbReference type="Gene3D" id="3.20.20.70">
    <property type="entry name" value="Aldolase class I"/>
    <property type="match status" value="1"/>
</dbReference>
<feature type="active site" description="For OMPdecase activity" evidence="8">
    <location>
        <position position="92"/>
    </location>
</feature>
<dbReference type="GO" id="GO:0006207">
    <property type="term" value="P:'de novo' pyrimidine nucleobase biosynthetic process"/>
    <property type="evidence" value="ECO:0007669"/>
    <property type="project" value="InterPro"/>
</dbReference>
<dbReference type="SUPFAM" id="SSF51366">
    <property type="entry name" value="Ribulose-phoshate binding barrel"/>
    <property type="match status" value="1"/>
</dbReference>
<evidence type="ECO:0000313" key="13">
    <source>
        <dbReference type="Proteomes" id="UP000077115"/>
    </source>
</evidence>
<evidence type="ECO:0000256" key="9">
    <source>
        <dbReference type="PIRSR" id="PIRSR614732-2"/>
    </source>
</evidence>
<dbReference type="InterPro" id="IPR011060">
    <property type="entry name" value="RibuloseP-bd_barrel"/>
</dbReference>
<dbReference type="InterPro" id="IPR001754">
    <property type="entry name" value="OMPdeCOase_dom"/>
</dbReference>
<dbReference type="FunFam" id="3.20.20.70:FF:000114">
    <property type="entry name" value="Decarboxylase,orotidine phosphate"/>
    <property type="match status" value="1"/>
</dbReference>
<name>A0A177WPE8_BATDL</name>
<dbReference type="PANTHER" id="PTHR19278:SF9">
    <property type="entry name" value="URIDINE 5'-MONOPHOSPHATE SYNTHASE"/>
    <property type="match status" value="1"/>
</dbReference>
<evidence type="ECO:0000256" key="5">
    <source>
        <dbReference type="ARBA" id="ARBA00022793"/>
    </source>
</evidence>
<dbReference type="GO" id="GO:0004590">
    <property type="term" value="F:orotidine-5'-phosphate decarboxylase activity"/>
    <property type="evidence" value="ECO:0007669"/>
    <property type="project" value="UniProtKB-EC"/>
</dbReference>
<dbReference type="OrthoDB" id="10263753at2759"/>
<evidence type="ECO:0000256" key="6">
    <source>
        <dbReference type="ARBA" id="ARBA00022975"/>
    </source>
</evidence>
<dbReference type="AlphaFoldDB" id="A0A177WPE8"/>
<dbReference type="STRING" id="403673.A0A177WPE8"/>